<keyword evidence="2" id="KW-1185">Reference proteome</keyword>
<evidence type="ECO:0000313" key="2">
    <source>
        <dbReference type="Proteomes" id="UP001630127"/>
    </source>
</evidence>
<name>A0ABD2Z1D4_9GENT</name>
<reference evidence="1 2" key="1">
    <citation type="submission" date="2024-11" db="EMBL/GenBank/DDBJ databases">
        <title>A near-complete genome assembly of Cinchona calisaya.</title>
        <authorList>
            <person name="Lian D.C."/>
            <person name="Zhao X.W."/>
            <person name="Wei L."/>
        </authorList>
    </citation>
    <scope>NUCLEOTIDE SEQUENCE [LARGE SCALE GENOMIC DNA]</scope>
    <source>
        <tissue evidence="1">Nenye</tissue>
    </source>
</reference>
<proteinExistence type="predicted"/>
<dbReference type="AlphaFoldDB" id="A0ABD2Z1D4"/>
<protein>
    <submittedName>
        <fullName evidence="1">Uncharacterized protein</fullName>
    </submittedName>
</protein>
<gene>
    <name evidence="1" type="ORF">ACH5RR_026046</name>
</gene>
<dbReference type="EMBL" id="JBJUIK010000011">
    <property type="protein sequence ID" value="KAL3513329.1"/>
    <property type="molecule type" value="Genomic_DNA"/>
</dbReference>
<comment type="caution">
    <text evidence="1">The sequence shown here is derived from an EMBL/GenBank/DDBJ whole genome shotgun (WGS) entry which is preliminary data.</text>
</comment>
<dbReference type="Proteomes" id="UP001630127">
    <property type="component" value="Unassembled WGS sequence"/>
</dbReference>
<accession>A0ABD2Z1D4</accession>
<sequence>MVNCSKPAHVFDAIKMLTSCIAARETDIGRKNSNVTQHGLSTWDDANVPKVAESVDHGLSMLSTSMLGPCTHAKYHNDANRELSFISNVQRIGPNMIDDYHLKFRVLRFKS</sequence>
<organism evidence="1 2">
    <name type="scientific">Cinchona calisaya</name>
    <dbReference type="NCBI Taxonomy" id="153742"/>
    <lineage>
        <taxon>Eukaryota</taxon>
        <taxon>Viridiplantae</taxon>
        <taxon>Streptophyta</taxon>
        <taxon>Embryophyta</taxon>
        <taxon>Tracheophyta</taxon>
        <taxon>Spermatophyta</taxon>
        <taxon>Magnoliopsida</taxon>
        <taxon>eudicotyledons</taxon>
        <taxon>Gunneridae</taxon>
        <taxon>Pentapetalae</taxon>
        <taxon>asterids</taxon>
        <taxon>lamiids</taxon>
        <taxon>Gentianales</taxon>
        <taxon>Rubiaceae</taxon>
        <taxon>Cinchonoideae</taxon>
        <taxon>Cinchoneae</taxon>
        <taxon>Cinchona</taxon>
    </lineage>
</organism>
<evidence type="ECO:0000313" key="1">
    <source>
        <dbReference type="EMBL" id="KAL3513329.1"/>
    </source>
</evidence>